<evidence type="ECO:0000313" key="10">
    <source>
        <dbReference type="EMBL" id="KAA8908333.1"/>
    </source>
</evidence>
<dbReference type="PANTHER" id="PTHR12592">
    <property type="entry name" value="ATP-DEPENDENT (S)-NAD(P)H-HYDRATE DEHYDRATASE FAMILY MEMBER"/>
    <property type="match status" value="1"/>
</dbReference>
<dbReference type="InterPro" id="IPR029056">
    <property type="entry name" value="Ribokinase-like"/>
</dbReference>
<dbReference type="EMBL" id="VXIS01000069">
    <property type="protein sequence ID" value="KAA8908333.1"/>
    <property type="molecule type" value="Genomic_DNA"/>
</dbReference>
<dbReference type="EC" id="4.2.1.93" evidence="8"/>
<dbReference type="InterPro" id="IPR000631">
    <property type="entry name" value="CARKD"/>
</dbReference>
<dbReference type="GO" id="GO:0110051">
    <property type="term" value="P:metabolite repair"/>
    <property type="evidence" value="ECO:0007669"/>
    <property type="project" value="TreeGrafter"/>
</dbReference>
<dbReference type="GO" id="GO:0047453">
    <property type="term" value="F:ATP-dependent NAD(P)H-hydrate dehydratase activity"/>
    <property type="evidence" value="ECO:0007669"/>
    <property type="project" value="UniProtKB-UniRule"/>
</dbReference>
<evidence type="ECO:0000256" key="5">
    <source>
        <dbReference type="ARBA" id="ARBA00023027"/>
    </source>
</evidence>
<evidence type="ECO:0000313" key="11">
    <source>
        <dbReference type="Proteomes" id="UP000326924"/>
    </source>
</evidence>
<keyword evidence="1 8" id="KW-0597">Phosphoprotein</keyword>
<comment type="function">
    <text evidence="8">Catalyzes the dehydration of the S-form of NAD(P)HX at the expense of ATP, which is converted to ADP. Together with NAD(P)HX epimerase, which catalyzes the epimerization of the S- and R-forms, the enzyme allows the repair of both epimers of NAD(P)HX, a damaged form of NAD(P)H that is a result of enzymatic or heat-dependent hydration.</text>
</comment>
<dbReference type="InterPro" id="IPR017953">
    <property type="entry name" value="Carbohydrate_kinase_pred_CS"/>
</dbReference>
<evidence type="ECO:0000259" key="9">
    <source>
        <dbReference type="PROSITE" id="PS51383"/>
    </source>
</evidence>
<keyword evidence="2 8" id="KW-0547">Nucleotide-binding</keyword>
<dbReference type="AlphaFoldDB" id="A0A5J5EZK5"/>
<keyword evidence="5 8" id="KW-0520">NAD</keyword>
<evidence type="ECO:0000256" key="6">
    <source>
        <dbReference type="ARBA" id="ARBA00023239"/>
    </source>
</evidence>
<keyword evidence="4" id="KW-0521">NADP</keyword>
<dbReference type="NCBIfam" id="TIGR00196">
    <property type="entry name" value="yjeF_cterm"/>
    <property type="match status" value="1"/>
</dbReference>
<keyword evidence="3 8" id="KW-0067">ATP-binding</keyword>
<keyword evidence="8" id="KW-0963">Cytoplasm</keyword>
<evidence type="ECO:0000256" key="4">
    <source>
        <dbReference type="ARBA" id="ARBA00022857"/>
    </source>
</evidence>
<dbReference type="PROSITE" id="PS51383">
    <property type="entry name" value="YJEF_C_3"/>
    <property type="match status" value="1"/>
</dbReference>
<evidence type="ECO:0000256" key="2">
    <source>
        <dbReference type="ARBA" id="ARBA00022741"/>
    </source>
</evidence>
<feature type="binding site" evidence="8">
    <location>
        <begin position="237"/>
        <end position="246"/>
    </location>
    <ligand>
        <name>ATP</name>
        <dbReference type="ChEBI" id="CHEBI:30616"/>
    </ligand>
</feature>
<protein>
    <recommendedName>
        <fullName evidence="8">ATP-dependent (S)-NAD(P)H-hydrate dehydratase</fullName>
        <ecNumber evidence="8">4.2.1.93</ecNumber>
    </recommendedName>
    <alternativeName>
        <fullName evidence="8">ATP-dependent NAD(P)HX dehydratase</fullName>
    </alternativeName>
</protein>
<dbReference type="CDD" id="cd01171">
    <property type="entry name" value="YXKO-related"/>
    <property type="match status" value="1"/>
</dbReference>
<dbReference type="InParanoid" id="A0A5J5EZK5"/>
<dbReference type="GO" id="GO:0005737">
    <property type="term" value="C:cytoplasm"/>
    <property type="evidence" value="ECO:0007669"/>
    <property type="project" value="UniProtKB-SubCell"/>
</dbReference>
<comment type="similarity">
    <text evidence="8">Belongs to the NnrD/CARKD family.</text>
</comment>
<dbReference type="FunFam" id="3.40.1190.20:FF:000023">
    <property type="entry name" value="ATP-dependent (S)-NAD(P)H-hydrate dehydratase"/>
    <property type="match status" value="1"/>
</dbReference>
<gene>
    <name evidence="10" type="ORF">FN846DRAFT_945494</name>
</gene>
<sequence length="331" mass="35610">MPPQASLGDMRSHELLCQVKKFIPPLLERFHKGQQGRVAVIGGSEDYTGAPFFSANASALLGADLSHVICEPQAAQVIKTYSPNLMVHPYMRQTQHRDAGASNADQVVARVSGLLDRLHAIVVGPGLGRDELMQESAGKIISEARKRGMPIVVDADGLFLVQKKPEVVYGYEQAVLTPNVVEFGRLCKAKNIDPSAGDPTQVCQKLAEAFGGVTILQKGAKDYISNGNQTIVCDLPGGLKRSGGQGDTLTGTLVTFLAWKKAYEEKLWEHDNSLSSSELIALSAFGAAAITKTCSRLAFEKKGRALQASDLSCEVPVAFETLFGEDKEPKL</sequence>
<evidence type="ECO:0000256" key="3">
    <source>
        <dbReference type="ARBA" id="ARBA00022840"/>
    </source>
</evidence>
<feature type="binding site" evidence="8">
    <location>
        <begin position="179"/>
        <end position="185"/>
    </location>
    <ligand>
        <name>(6S)-NADPHX</name>
        <dbReference type="ChEBI" id="CHEBI:64076"/>
    </ligand>
</feature>
<evidence type="ECO:0000256" key="1">
    <source>
        <dbReference type="ARBA" id="ARBA00022553"/>
    </source>
</evidence>
<dbReference type="FunCoup" id="A0A5J5EZK5">
    <property type="interactions" value="152"/>
</dbReference>
<dbReference type="GO" id="GO:0016301">
    <property type="term" value="F:kinase activity"/>
    <property type="evidence" value="ECO:0007669"/>
    <property type="project" value="UniProtKB-KW"/>
</dbReference>
<evidence type="ECO:0000256" key="7">
    <source>
        <dbReference type="ARBA" id="ARBA00047472"/>
    </source>
</evidence>
<dbReference type="GO" id="GO:0046496">
    <property type="term" value="P:nicotinamide nucleotide metabolic process"/>
    <property type="evidence" value="ECO:0007669"/>
    <property type="project" value="UniProtKB-UniRule"/>
</dbReference>
<dbReference type="OrthoDB" id="8110916at2759"/>
<dbReference type="PANTHER" id="PTHR12592:SF0">
    <property type="entry name" value="ATP-DEPENDENT (S)-NAD(P)H-HYDRATE DEHYDRATASE"/>
    <property type="match status" value="1"/>
</dbReference>
<evidence type="ECO:0000256" key="8">
    <source>
        <dbReference type="HAMAP-Rule" id="MF_03157"/>
    </source>
</evidence>
<keyword evidence="6 8" id="KW-0456">Lyase</keyword>
<name>A0A5J5EZK5_9PEZI</name>
<reference evidence="10 11" key="1">
    <citation type="submission" date="2019-09" db="EMBL/GenBank/DDBJ databases">
        <title>Draft genome of the ectomycorrhizal ascomycete Sphaerosporella brunnea.</title>
        <authorList>
            <consortium name="DOE Joint Genome Institute"/>
            <person name="Benucci G.M."/>
            <person name="Marozzi G."/>
            <person name="Antonielli L."/>
            <person name="Sanchez S."/>
            <person name="Marco P."/>
            <person name="Wang X."/>
            <person name="Falini L.B."/>
            <person name="Barry K."/>
            <person name="Haridas S."/>
            <person name="Lipzen A."/>
            <person name="Labutti K."/>
            <person name="Grigoriev I.V."/>
            <person name="Murat C."/>
            <person name="Martin F."/>
            <person name="Albertini E."/>
            <person name="Donnini D."/>
            <person name="Bonito G."/>
        </authorList>
    </citation>
    <scope>NUCLEOTIDE SEQUENCE [LARGE SCALE GENOMIC DNA]</scope>
    <source>
        <strain evidence="10 11">Sb_GMNB300</strain>
    </source>
</reference>
<dbReference type="PROSITE" id="PS01049">
    <property type="entry name" value="YJEF_C_1"/>
    <property type="match status" value="1"/>
</dbReference>
<dbReference type="GO" id="GO:0005524">
    <property type="term" value="F:ATP binding"/>
    <property type="evidence" value="ECO:0007669"/>
    <property type="project" value="UniProtKB-KW"/>
</dbReference>
<accession>A0A5J5EZK5</accession>
<dbReference type="SUPFAM" id="SSF53613">
    <property type="entry name" value="Ribokinase-like"/>
    <property type="match status" value="1"/>
</dbReference>
<feature type="domain" description="YjeF C-terminal" evidence="9">
    <location>
        <begin position="15"/>
        <end position="322"/>
    </location>
</feature>
<comment type="catalytic activity">
    <reaction evidence="8">
        <text>(6S)-NADHX + ATP = ADP + phosphate + NADH + H(+)</text>
        <dbReference type="Rhea" id="RHEA:19017"/>
        <dbReference type="ChEBI" id="CHEBI:15378"/>
        <dbReference type="ChEBI" id="CHEBI:30616"/>
        <dbReference type="ChEBI" id="CHEBI:43474"/>
        <dbReference type="ChEBI" id="CHEBI:57945"/>
        <dbReference type="ChEBI" id="CHEBI:64074"/>
        <dbReference type="ChEBI" id="CHEBI:456216"/>
        <dbReference type="EC" id="4.2.1.93"/>
    </reaction>
</comment>
<dbReference type="Pfam" id="PF01256">
    <property type="entry name" value="Carb_kinase"/>
    <property type="match status" value="1"/>
</dbReference>
<dbReference type="HAMAP" id="MF_01965">
    <property type="entry name" value="NADHX_dehydratase"/>
    <property type="match status" value="1"/>
</dbReference>
<dbReference type="Proteomes" id="UP000326924">
    <property type="component" value="Unassembled WGS sequence"/>
</dbReference>
<dbReference type="PROSITE" id="PS01050">
    <property type="entry name" value="YJEF_C_2"/>
    <property type="match status" value="1"/>
</dbReference>
<feature type="binding site" evidence="8">
    <location>
        <position position="247"/>
    </location>
    <ligand>
        <name>(6S)-NADPHX</name>
        <dbReference type="ChEBI" id="CHEBI:64076"/>
    </ligand>
</feature>
<keyword evidence="10" id="KW-0418">Kinase</keyword>
<proteinExistence type="inferred from homology"/>
<keyword evidence="11" id="KW-1185">Reference proteome</keyword>
<comment type="caution">
    <text evidence="10">The sequence shown here is derived from an EMBL/GenBank/DDBJ whole genome shotgun (WGS) entry which is preliminary data.</text>
</comment>
<comment type="cofactor">
    <cofactor evidence="8">
        <name>Mg(2+)</name>
        <dbReference type="ChEBI" id="CHEBI:18420"/>
    </cofactor>
</comment>
<organism evidence="10 11">
    <name type="scientific">Sphaerosporella brunnea</name>
    <dbReference type="NCBI Taxonomy" id="1250544"/>
    <lineage>
        <taxon>Eukaryota</taxon>
        <taxon>Fungi</taxon>
        <taxon>Dikarya</taxon>
        <taxon>Ascomycota</taxon>
        <taxon>Pezizomycotina</taxon>
        <taxon>Pezizomycetes</taxon>
        <taxon>Pezizales</taxon>
        <taxon>Pyronemataceae</taxon>
        <taxon>Sphaerosporella</taxon>
    </lineage>
</organism>
<comment type="catalytic activity">
    <reaction evidence="7 8">
        <text>(6S)-NADPHX + ATP = ADP + phosphate + NADPH + H(+)</text>
        <dbReference type="Rhea" id="RHEA:32231"/>
        <dbReference type="ChEBI" id="CHEBI:15378"/>
        <dbReference type="ChEBI" id="CHEBI:30616"/>
        <dbReference type="ChEBI" id="CHEBI:43474"/>
        <dbReference type="ChEBI" id="CHEBI:57783"/>
        <dbReference type="ChEBI" id="CHEBI:64076"/>
        <dbReference type="ChEBI" id="CHEBI:456216"/>
        <dbReference type="EC" id="4.2.1.93"/>
    </reaction>
</comment>
<feature type="binding site" evidence="8">
    <location>
        <position position="126"/>
    </location>
    <ligand>
        <name>(6S)-NADPHX</name>
        <dbReference type="ChEBI" id="CHEBI:64076"/>
    </ligand>
</feature>
<dbReference type="Gene3D" id="3.40.1190.20">
    <property type="match status" value="1"/>
</dbReference>
<feature type="binding site" evidence="8">
    <location>
        <begin position="218"/>
        <end position="222"/>
    </location>
    <ligand>
        <name>ATP</name>
        <dbReference type="ChEBI" id="CHEBI:30616"/>
    </ligand>
</feature>
<comment type="subcellular location">
    <subcellularLocation>
        <location evidence="8">Cytoplasm</location>
    </subcellularLocation>
</comment>
<keyword evidence="10" id="KW-0808">Transferase</keyword>